<feature type="binding site" evidence="9">
    <location>
        <position position="290"/>
    </location>
    <ligand>
        <name>K(+)</name>
        <dbReference type="ChEBI" id="CHEBI:29103"/>
    </ligand>
</feature>
<comment type="cofactor">
    <cofactor evidence="9">
        <name>Mg(2+)</name>
        <dbReference type="ChEBI" id="CHEBI:18420"/>
    </cofactor>
    <text evidence="9">Requires a divalent cation, most likely magnesium in vivo, as an electrophilic catalyst to aid phosphoryl group transfer. It is the chelate of the metal and the nucleotide that is the actual substrate.</text>
</comment>
<dbReference type="RefSeq" id="WP_126995933.1">
    <property type="nucleotide sequence ID" value="NZ_CP034346.1"/>
</dbReference>
<comment type="subunit">
    <text evidence="9">Homodimer.</text>
</comment>
<feature type="binding site" evidence="9">
    <location>
        <position position="246"/>
    </location>
    <ligand>
        <name>K(+)</name>
        <dbReference type="ChEBI" id="CHEBI:29103"/>
    </ligand>
</feature>
<keyword evidence="6 9" id="KW-0460">Magnesium</keyword>
<comment type="subcellular location">
    <subcellularLocation>
        <location evidence="9">Cytoplasm</location>
    </subcellularLocation>
</comment>
<evidence type="ECO:0000256" key="10">
    <source>
        <dbReference type="NCBIfam" id="TIGR02152"/>
    </source>
</evidence>
<feature type="binding site" evidence="9">
    <location>
        <begin position="39"/>
        <end position="43"/>
    </location>
    <ligand>
        <name>substrate</name>
    </ligand>
</feature>
<keyword evidence="1 9" id="KW-0808">Transferase</keyword>
<dbReference type="UniPathway" id="UPA00916">
    <property type="reaction ID" value="UER00889"/>
</dbReference>
<keyword evidence="3 9" id="KW-0547">Nucleotide-binding</keyword>
<comment type="caution">
    <text evidence="9">Lacks conserved residue(s) required for the propagation of feature annotation.</text>
</comment>
<keyword evidence="2 9" id="KW-0479">Metal-binding</keyword>
<dbReference type="AlphaFoldDB" id="A0A3S9UU69"/>
<evidence type="ECO:0000256" key="9">
    <source>
        <dbReference type="HAMAP-Rule" id="MF_01987"/>
    </source>
</evidence>
<keyword evidence="8 9" id="KW-0119">Carbohydrate metabolism</keyword>
<feature type="binding site" evidence="9">
    <location>
        <position position="184"/>
    </location>
    <ligand>
        <name>ATP</name>
        <dbReference type="ChEBI" id="CHEBI:30616"/>
    </ligand>
</feature>
<dbReference type="PRINTS" id="PR00990">
    <property type="entry name" value="RIBOKINASE"/>
</dbReference>
<dbReference type="PANTHER" id="PTHR10584:SF166">
    <property type="entry name" value="RIBOKINASE"/>
    <property type="match status" value="1"/>
</dbReference>
<dbReference type="GO" id="GO:0046872">
    <property type="term" value="F:metal ion binding"/>
    <property type="evidence" value="ECO:0007669"/>
    <property type="project" value="UniProtKB-KW"/>
</dbReference>
<reference evidence="13" key="1">
    <citation type="submission" date="2018-12" db="EMBL/GenBank/DDBJ databases">
        <title>Complete genome sequence of Paenibacillus sp. MBLB1234.</title>
        <authorList>
            <person name="Nam Y.-D."/>
            <person name="Kang J."/>
            <person name="Chung W.-H."/>
            <person name="Park Y.S."/>
        </authorList>
    </citation>
    <scope>NUCLEOTIDE SEQUENCE [LARGE SCALE GENOMIC DNA]</scope>
    <source>
        <strain evidence="13">MBLB1234</strain>
    </source>
</reference>
<keyword evidence="7 9" id="KW-0630">Potassium</keyword>
<feature type="binding site" evidence="9">
    <location>
        <begin position="11"/>
        <end position="13"/>
    </location>
    <ligand>
        <name>substrate</name>
    </ligand>
</feature>
<name>A0A3S9UU69_9BACL</name>
<dbReference type="NCBIfam" id="TIGR02152">
    <property type="entry name" value="D_ribokin_bact"/>
    <property type="match status" value="1"/>
</dbReference>
<feature type="domain" description="Carbohydrate kinase PfkB" evidence="11">
    <location>
        <begin position="1"/>
        <end position="298"/>
    </location>
</feature>
<feature type="binding site" evidence="9">
    <location>
        <begin position="220"/>
        <end position="225"/>
    </location>
    <ligand>
        <name>ATP</name>
        <dbReference type="ChEBI" id="CHEBI:30616"/>
    </ligand>
</feature>
<feature type="binding site" evidence="9">
    <location>
        <position position="252"/>
    </location>
    <ligand>
        <name>substrate</name>
    </ligand>
</feature>
<evidence type="ECO:0000256" key="4">
    <source>
        <dbReference type="ARBA" id="ARBA00022777"/>
    </source>
</evidence>
<dbReference type="OrthoDB" id="9775849at2"/>
<dbReference type="PANTHER" id="PTHR10584">
    <property type="entry name" value="SUGAR KINASE"/>
    <property type="match status" value="1"/>
</dbReference>
<dbReference type="HAMAP" id="MF_01987">
    <property type="entry name" value="Ribokinase"/>
    <property type="match status" value="1"/>
</dbReference>
<evidence type="ECO:0000313" key="13">
    <source>
        <dbReference type="Proteomes" id="UP000270678"/>
    </source>
</evidence>
<evidence type="ECO:0000256" key="1">
    <source>
        <dbReference type="ARBA" id="ARBA00022679"/>
    </source>
</evidence>
<dbReference type="Gene3D" id="3.40.1190.20">
    <property type="match status" value="1"/>
</dbReference>
<evidence type="ECO:0000256" key="2">
    <source>
        <dbReference type="ARBA" id="ARBA00022723"/>
    </source>
</evidence>
<evidence type="ECO:0000313" key="12">
    <source>
        <dbReference type="EMBL" id="AZS13853.1"/>
    </source>
</evidence>
<keyword evidence="9" id="KW-0963">Cytoplasm</keyword>
<gene>
    <name evidence="9 12" type="primary">rbsK</name>
    <name evidence="12" type="ORF">EI981_04890</name>
</gene>
<evidence type="ECO:0000259" key="11">
    <source>
        <dbReference type="Pfam" id="PF00294"/>
    </source>
</evidence>
<dbReference type="GO" id="GO:0005829">
    <property type="term" value="C:cytosol"/>
    <property type="evidence" value="ECO:0007669"/>
    <property type="project" value="TreeGrafter"/>
</dbReference>
<keyword evidence="4 9" id="KW-0418">Kinase</keyword>
<dbReference type="GO" id="GO:0005524">
    <property type="term" value="F:ATP binding"/>
    <property type="evidence" value="ECO:0007669"/>
    <property type="project" value="UniProtKB-UniRule"/>
</dbReference>
<comment type="similarity">
    <text evidence="9">Belongs to the carbohydrate kinase PfkB family. Ribokinase subfamily.</text>
</comment>
<dbReference type="KEGG" id="plut:EI981_04890"/>
<keyword evidence="13" id="KW-1185">Reference proteome</keyword>
<dbReference type="InterPro" id="IPR002139">
    <property type="entry name" value="Ribo/fructo_kinase"/>
</dbReference>
<dbReference type="EC" id="2.7.1.15" evidence="9 10"/>
<proteinExistence type="inferred from homology"/>
<evidence type="ECO:0000256" key="7">
    <source>
        <dbReference type="ARBA" id="ARBA00022958"/>
    </source>
</evidence>
<dbReference type="CDD" id="cd01174">
    <property type="entry name" value="ribokinase"/>
    <property type="match status" value="1"/>
</dbReference>
<keyword evidence="5 9" id="KW-0067">ATP-binding</keyword>
<sequence length="306" mass="32395">MKKICILGSINMDSSLLLESLPVEGETIFATDKMVGPGGKGFNQAVSAARLGASVQFIGKIGQDENGKQLMATMQQEGILTDHVYTDPDLPTGEALILFAKNGSNMIVVSAGSNMGLTTRDVDLSRENIGSSDVIVAQFEVPIHVIEHAFALAKDEGKITVLNPAPAKEIPAGLLRVTDILIPNESEMHMLTGCDTTSEDEIIQGAHKLMEQGTGCVIVTLGERGSLVCHPEGSIAVPAEKVQAIDTTAAGDSFIGALCTRLQGNHLKSLDNIIEAVRFASKFSSIVVQRKGAFQSIPYAHELANG</sequence>
<evidence type="ECO:0000256" key="3">
    <source>
        <dbReference type="ARBA" id="ARBA00022741"/>
    </source>
</evidence>
<feature type="binding site" evidence="9">
    <location>
        <begin position="251"/>
        <end position="252"/>
    </location>
    <ligand>
        <name>ATP</name>
        <dbReference type="ChEBI" id="CHEBI:30616"/>
    </ligand>
</feature>
<dbReference type="InterPro" id="IPR029056">
    <property type="entry name" value="Ribokinase-like"/>
</dbReference>
<dbReference type="Proteomes" id="UP000270678">
    <property type="component" value="Chromosome"/>
</dbReference>
<evidence type="ECO:0000256" key="8">
    <source>
        <dbReference type="ARBA" id="ARBA00023277"/>
    </source>
</evidence>
<accession>A0A3S9UU69</accession>
<feature type="binding site" evidence="9">
    <location>
        <position position="292"/>
    </location>
    <ligand>
        <name>K(+)</name>
        <dbReference type="ChEBI" id="CHEBI:29103"/>
    </ligand>
</feature>
<comment type="catalytic activity">
    <reaction evidence="9">
        <text>D-ribose + ATP = D-ribose 5-phosphate + ADP + H(+)</text>
        <dbReference type="Rhea" id="RHEA:13697"/>
        <dbReference type="ChEBI" id="CHEBI:15378"/>
        <dbReference type="ChEBI" id="CHEBI:30616"/>
        <dbReference type="ChEBI" id="CHEBI:47013"/>
        <dbReference type="ChEBI" id="CHEBI:78346"/>
        <dbReference type="ChEBI" id="CHEBI:456216"/>
        <dbReference type="EC" id="2.7.1.15"/>
    </reaction>
</comment>
<dbReference type="GO" id="GO:0019303">
    <property type="term" value="P:D-ribose catabolic process"/>
    <property type="evidence" value="ECO:0007669"/>
    <property type="project" value="UniProtKB-UniRule"/>
</dbReference>
<comment type="function">
    <text evidence="9">Catalyzes the phosphorylation of ribose at O-5 in a reaction requiring ATP and magnesium. The resulting D-ribose-5-phosphate can then be used either for sythesis of nucleotides, histidine, and tryptophan, or as a component of the pentose phosphate pathway.</text>
</comment>
<feature type="binding site" evidence="9">
    <location>
        <position position="140"/>
    </location>
    <ligand>
        <name>substrate</name>
    </ligand>
</feature>
<dbReference type="InterPro" id="IPR011611">
    <property type="entry name" value="PfkB_dom"/>
</dbReference>
<feature type="binding site" evidence="9">
    <location>
        <position position="248"/>
    </location>
    <ligand>
        <name>K(+)</name>
        <dbReference type="ChEBI" id="CHEBI:29103"/>
    </ligand>
</feature>
<feature type="binding site" evidence="9">
    <location>
        <position position="287"/>
    </location>
    <ligand>
        <name>K(+)</name>
        <dbReference type="ChEBI" id="CHEBI:29103"/>
    </ligand>
</feature>
<comment type="activity regulation">
    <text evidence="9">Activated by a monovalent cation that binds near, but not in, the active site. The most likely occupant of the site in vivo is potassium. Ion binding induces a conformational change that may alter substrate affinity.</text>
</comment>
<dbReference type="EMBL" id="CP034346">
    <property type="protein sequence ID" value="AZS13853.1"/>
    <property type="molecule type" value="Genomic_DNA"/>
</dbReference>
<dbReference type="InterPro" id="IPR011877">
    <property type="entry name" value="Ribokinase"/>
</dbReference>
<feature type="binding site" evidence="9">
    <location>
        <position position="296"/>
    </location>
    <ligand>
        <name>K(+)</name>
        <dbReference type="ChEBI" id="CHEBI:29103"/>
    </ligand>
</feature>
<dbReference type="SUPFAM" id="SSF53613">
    <property type="entry name" value="Ribokinase-like"/>
    <property type="match status" value="1"/>
</dbReference>
<feature type="active site" description="Proton acceptor" evidence="9">
    <location>
        <position position="252"/>
    </location>
</feature>
<protein>
    <recommendedName>
        <fullName evidence="9 10">Ribokinase</fullName>
        <shortName evidence="9">RK</shortName>
        <ecNumber evidence="9 10">2.7.1.15</ecNumber>
    </recommendedName>
</protein>
<evidence type="ECO:0000256" key="6">
    <source>
        <dbReference type="ARBA" id="ARBA00022842"/>
    </source>
</evidence>
<comment type="pathway">
    <text evidence="9">Carbohydrate metabolism; D-ribose degradation; D-ribose 5-phosphate from beta-D-ribopyranose: step 2/2.</text>
</comment>
<dbReference type="GO" id="GO:0004747">
    <property type="term" value="F:ribokinase activity"/>
    <property type="evidence" value="ECO:0007669"/>
    <property type="project" value="UniProtKB-UniRule"/>
</dbReference>
<dbReference type="Pfam" id="PF00294">
    <property type="entry name" value="PfkB"/>
    <property type="match status" value="1"/>
</dbReference>
<organism evidence="12 13">
    <name type="scientific">Paenibacillus lutimineralis</name>
    <dbReference type="NCBI Taxonomy" id="2707005"/>
    <lineage>
        <taxon>Bacteria</taxon>
        <taxon>Bacillati</taxon>
        <taxon>Bacillota</taxon>
        <taxon>Bacilli</taxon>
        <taxon>Bacillales</taxon>
        <taxon>Paenibacillaceae</taxon>
        <taxon>Paenibacillus</taxon>
    </lineage>
</organism>
<evidence type="ECO:0000256" key="5">
    <source>
        <dbReference type="ARBA" id="ARBA00022840"/>
    </source>
</evidence>